<keyword evidence="6" id="KW-0175">Coiled coil</keyword>
<dbReference type="PANTHER" id="PTHR31133">
    <property type="entry name" value="MEMBRANE PROTEIN"/>
    <property type="match status" value="1"/>
</dbReference>
<feature type="domain" description="TPX2 C-terminal" evidence="9">
    <location>
        <begin position="920"/>
        <end position="983"/>
    </location>
</feature>
<protein>
    <recommendedName>
        <fullName evidence="9">TPX2 C-terminal domain-containing protein</fullName>
    </recommendedName>
</protein>
<keyword evidence="8" id="KW-1133">Transmembrane helix</keyword>
<gene>
    <name evidence="10" type="ORF">LSALG_LOCUS22954</name>
</gene>
<keyword evidence="11" id="KW-1185">Reference proteome</keyword>
<evidence type="ECO:0000313" key="11">
    <source>
        <dbReference type="Proteomes" id="UP001177003"/>
    </source>
</evidence>
<keyword evidence="8" id="KW-0472">Membrane</keyword>
<feature type="transmembrane region" description="Helical" evidence="8">
    <location>
        <begin position="6"/>
        <end position="27"/>
    </location>
</feature>
<sequence>MEPPTGFWKSLGQFILFLPYFIGLLLLGFIKGIIFAPLICAILTIGNSTIVIGLYPVHVVWSYFSILSAKRLGPVMKVVACILFTPVLIFWPIAMVVGSILGGLAFGFLGPMFGTFKAVGEGKTDQFLHCIIDGTWDTVERSFTLVRDLLDVCFYSYFSMMDDLRKQGLPDSKIEIRIVYCPVSILLGVVGVLVDFPVITVIAALKSPYMLLKGWHRLFQDCVGREGPFLETICVPFAGLAILLWPLAVAGAVLASMISAIFLGLYAAVVCYQESSFYLGLCYIVSALSIFDEYSNDILDLPEGSCFPKPKYRRNPGLSTSSSFSRMGSSKHPPSRSGSLRAPMIELKPLELLDGFFSECRRQGEFLVLEGLITVKEIVDAKSNKETGTVITVGVPAYCLYQSLLRSAKANTAGLLLADNTEITTLNRPKDTIYDWFLNPLLVIKDQIRAQNLTPTEEDYLGKLVLLSGDAQKLKISNIGPPPESELRRAELEAIARRLQGITKSISRYPTYRRRFENTMKAISEELEGRDGSNRGPQTVPRSKSRTQPPAEKEETPGDFFYNTWENRHVSCILYLNPTTMGTMYMFLEIQSLLGAKSYAQPGSVAQKKAFFEAHYKKVAAQKAAAAAAALLEQEKNAIATTTTTTSPKPHDYSQTSLVNIHIPQPPLLNTQKIVNEEQPLNLVVSGAEKVVADVGLKKKDLVNKIENLEDHVSVSEDSRTSQMDRPLLKSKSNNEQEVLQPRMRRKPATPTFRSTLVNKKQVKIPPSPSKYVAFMNPRKENNIITPKSKNSTTMDSVDKKRIAPRSLYTLMNSGSVKESQSCKLNSQNVQKIETKKPVPSAHSTPKRYPTPARTPSKVKSGVNKQPLATPSVKRRVETQTPSAVGSKTPSQKWHIFSAVSKSLNAYRNKLQSPTVSSPFTLRTEERAARRKQKLEEKFNEKEAQKVQLQTSLKEKAETEFRRLRQTFCFKARPLPSFYNERERETPKSMMKRTPQAQGHLNLRSVNVTPTRKAPTTTTMVSSQPCSIKKSSRRLWKNNNDQNPINHPLSELARRISHENMSPNIQ</sequence>
<feature type="region of interest" description="Disordered" evidence="7">
    <location>
        <begin position="524"/>
        <end position="559"/>
    </location>
</feature>
<feature type="compositionally biased region" description="Basic and acidic residues" evidence="7">
    <location>
        <begin position="524"/>
        <end position="533"/>
    </location>
</feature>
<dbReference type="GO" id="GO:0005874">
    <property type="term" value="C:microtubule"/>
    <property type="evidence" value="ECO:0007669"/>
    <property type="project" value="UniProtKB-KW"/>
</dbReference>
<comment type="subcellular location">
    <subcellularLocation>
        <location evidence="1">Cytoplasm</location>
        <location evidence="1">Cytoskeleton</location>
    </subcellularLocation>
</comment>
<accession>A0AA35YZW9</accession>
<feature type="region of interest" description="Disordered" evidence="7">
    <location>
        <begin position="312"/>
        <end position="339"/>
    </location>
</feature>
<evidence type="ECO:0000313" key="10">
    <source>
        <dbReference type="EMBL" id="CAI9283355.1"/>
    </source>
</evidence>
<feature type="compositionally biased region" description="Low complexity" evidence="7">
    <location>
        <begin position="319"/>
        <end position="330"/>
    </location>
</feature>
<dbReference type="PANTHER" id="PTHR31133:SF15">
    <property type="match status" value="1"/>
</dbReference>
<evidence type="ECO:0000256" key="2">
    <source>
        <dbReference type="ARBA" id="ARBA00005885"/>
    </source>
</evidence>
<dbReference type="Proteomes" id="UP001177003">
    <property type="component" value="Chromosome 4"/>
</dbReference>
<dbReference type="AlphaFoldDB" id="A0AA35YZW9"/>
<proteinExistence type="inferred from homology"/>
<evidence type="ECO:0000256" key="8">
    <source>
        <dbReference type="SAM" id="Phobius"/>
    </source>
</evidence>
<evidence type="ECO:0000256" key="5">
    <source>
        <dbReference type="ARBA" id="ARBA00023212"/>
    </source>
</evidence>
<comment type="similarity">
    <text evidence="2">Belongs to the TPX2 family.</text>
</comment>
<evidence type="ECO:0000256" key="1">
    <source>
        <dbReference type="ARBA" id="ARBA00004245"/>
    </source>
</evidence>
<feature type="transmembrane region" description="Helical" evidence="8">
    <location>
        <begin position="75"/>
        <end position="108"/>
    </location>
</feature>
<keyword evidence="8" id="KW-0812">Transmembrane</keyword>
<feature type="transmembrane region" description="Helical" evidence="8">
    <location>
        <begin position="275"/>
        <end position="291"/>
    </location>
</feature>
<feature type="compositionally biased region" description="Polar residues" evidence="7">
    <location>
        <begin position="535"/>
        <end position="548"/>
    </location>
</feature>
<evidence type="ECO:0000256" key="4">
    <source>
        <dbReference type="ARBA" id="ARBA00022701"/>
    </source>
</evidence>
<feature type="compositionally biased region" description="Polar residues" evidence="7">
    <location>
        <begin position="879"/>
        <end position="891"/>
    </location>
</feature>
<feature type="transmembrane region" description="Helical" evidence="8">
    <location>
        <begin position="178"/>
        <end position="205"/>
    </location>
</feature>
<dbReference type="InterPro" id="IPR027329">
    <property type="entry name" value="TPX2_C"/>
</dbReference>
<evidence type="ECO:0000259" key="9">
    <source>
        <dbReference type="Pfam" id="PF06886"/>
    </source>
</evidence>
<evidence type="ECO:0000256" key="6">
    <source>
        <dbReference type="SAM" id="Coils"/>
    </source>
</evidence>
<feature type="region of interest" description="Disordered" evidence="7">
    <location>
        <begin position="1011"/>
        <end position="1066"/>
    </location>
</feature>
<feature type="transmembrane region" description="Helical" evidence="8">
    <location>
        <begin position="237"/>
        <end position="263"/>
    </location>
</feature>
<name>A0AA35YZW9_LACSI</name>
<organism evidence="10 11">
    <name type="scientific">Lactuca saligna</name>
    <name type="common">Willowleaf lettuce</name>
    <dbReference type="NCBI Taxonomy" id="75948"/>
    <lineage>
        <taxon>Eukaryota</taxon>
        <taxon>Viridiplantae</taxon>
        <taxon>Streptophyta</taxon>
        <taxon>Embryophyta</taxon>
        <taxon>Tracheophyta</taxon>
        <taxon>Spermatophyta</taxon>
        <taxon>Magnoliopsida</taxon>
        <taxon>eudicotyledons</taxon>
        <taxon>Gunneridae</taxon>
        <taxon>Pentapetalae</taxon>
        <taxon>asterids</taxon>
        <taxon>campanulids</taxon>
        <taxon>Asterales</taxon>
        <taxon>Asteraceae</taxon>
        <taxon>Cichorioideae</taxon>
        <taxon>Cichorieae</taxon>
        <taxon>Lactucinae</taxon>
        <taxon>Lactuca</taxon>
    </lineage>
</organism>
<evidence type="ECO:0000256" key="7">
    <source>
        <dbReference type="SAM" id="MobiDB-lite"/>
    </source>
</evidence>
<feature type="region of interest" description="Disordered" evidence="7">
    <location>
        <begin position="833"/>
        <end position="891"/>
    </location>
</feature>
<dbReference type="EMBL" id="OX465080">
    <property type="protein sequence ID" value="CAI9283355.1"/>
    <property type="molecule type" value="Genomic_DNA"/>
</dbReference>
<dbReference type="Pfam" id="PF06886">
    <property type="entry name" value="TPX2"/>
    <property type="match status" value="1"/>
</dbReference>
<feature type="coiled-coil region" evidence="6">
    <location>
        <begin position="925"/>
        <end position="952"/>
    </location>
</feature>
<keyword evidence="3" id="KW-0963">Cytoplasm</keyword>
<keyword evidence="5" id="KW-0206">Cytoskeleton</keyword>
<reference evidence="10" key="1">
    <citation type="submission" date="2023-04" db="EMBL/GenBank/DDBJ databases">
        <authorList>
            <person name="Vijverberg K."/>
            <person name="Xiong W."/>
            <person name="Schranz E."/>
        </authorList>
    </citation>
    <scope>NUCLEOTIDE SEQUENCE</scope>
</reference>
<keyword evidence="4" id="KW-0493">Microtubule</keyword>
<dbReference type="InterPro" id="IPR040229">
    <property type="entry name" value="At3g27390-like"/>
</dbReference>
<evidence type="ECO:0000256" key="3">
    <source>
        <dbReference type="ARBA" id="ARBA00022490"/>
    </source>
</evidence>